<reference evidence="2 3" key="1">
    <citation type="submission" date="2021-05" db="EMBL/GenBank/DDBJ databases">
        <title>Comparative genomic studies on the polysaccharide-degrading batcterial strains of the Flammeovirga genus.</title>
        <authorList>
            <person name="Zewei F."/>
            <person name="Zheng Z."/>
            <person name="Yu L."/>
            <person name="Ruyue G."/>
            <person name="Yanhong M."/>
            <person name="Yuanyuan C."/>
            <person name="Jingyan G."/>
            <person name="Wenjun H."/>
        </authorList>
    </citation>
    <scope>NUCLEOTIDE SEQUENCE [LARGE SCALE GENOMIC DNA]</scope>
    <source>
        <strain evidence="2 3">NBRC:100898</strain>
    </source>
</reference>
<accession>A0AAX1N0G3</accession>
<name>A0AAX1N0G3_9BACT</name>
<dbReference type="EMBL" id="CP076132">
    <property type="protein sequence ID" value="QWG00991.1"/>
    <property type="molecule type" value="Genomic_DNA"/>
</dbReference>
<feature type="transmembrane region" description="Helical" evidence="1">
    <location>
        <begin position="69"/>
        <end position="89"/>
    </location>
</feature>
<feature type="transmembrane region" description="Helical" evidence="1">
    <location>
        <begin position="101"/>
        <end position="120"/>
    </location>
</feature>
<gene>
    <name evidence="2" type="ORF">KMW28_15170</name>
</gene>
<dbReference type="AlphaFoldDB" id="A0AAX1N0G3"/>
<sequence>MKPNKELSKHCQLCDHKLFNITEGTKCGLTNEYPNFKNKCSNILLNEECDAKIKEINIDVFKTNGKKNLAYLNLVVFLIVTVAVFYYSIFLELVALEKGVFAFLPVFIFISGLGFLGLAFKPLLSYRQEKKVNDKKKKDLDATMALYNKEYDIDITFDKDVHGNKTYHSEIKMY</sequence>
<dbReference type="RefSeq" id="WP_169662576.1">
    <property type="nucleotide sequence ID" value="NZ_CP076132.1"/>
</dbReference>
<organism evidence="2 3">
    <name type="scientific">Flammeovirga yaeyamensis</name>
    <dbReference type="NCBI Taxonomy" id="367791"/>
    <lineage>
        <taxon>Bacteria</taxon>
        <taxon>Pseudomonadati</taxon>
        <taxon>Bacteroidota</taxon>
        <taxon>Cytophagia</taxon>
        <taxon>Cytophagales</taxon>
        <taxon>Flammeovirgaceae</taxon>
        <taxon>Flammeovirga</taxon>
    </lineage>
</organism>
<dbReference type="KEGG" id="fya:KMW28_15170"/>
<evidence type="ECO:0000256" key="1">
    <source>
        <dbReference type="SAM" id="Phobius"/>
    </source>
</evidence>
<dbReference type="Proteomes" id="UP000678679">
    <property type="component" value="Chromosome 1"/>
</dbReference>
<evidence type="ECO:0000313" key="3">
    <source>
        <dbReference type="Proteomes" id="UP000678679"/>
    </source>
</evidence>
<protein>
    <submittedName>
        <fullName evidence="2">Uncharacterized protein</fullName>
    </submittedName>
</protein>
<keyword evidence="1" id="KW-0812">Transmembrane</keyword>
<proteinExistence type="predicted"/>
<keyword evidence="1" id="KW-1133">Transmembrane helix</keyword>
<keyword evidence="3" id="KW-1185">Reference proteome</keyword>
<evidence type="ECO:0000313" key="2">
    <source>
        <dbReference type="EMBL" id="QWG00991.1"/>
    </source>
</evidence>
<keyword evidence="1" id="KW-0472">Membrane</keyword>